<dbReference type="EMBL" id="RXIC02000073">
    <property type="protein sequence ID" value="KAB1201350.1"/>
    <property type="molecule type" value="Genomic_DNA"/>
</dbReference>
<dbReference type="EMBL" id="RXIC02000073">
    <property type="protein sequence ID" value="KAB1201348.1"/>
    <property type="molecule type" value="Genomic_DNA"/>
</dbReference>
<keyword evidence="1" id="KW-0472">Membrane</keyword>
<proteinExistence type="predicted"/>
<dbReference type="AlphaFoldDB" id="A0A6A1UQJ3"/>
<dbReference type="PANTHER" id="PTHR35302">
    <property type="match status" value="1"/>
</dbReference>
<evidence type="ECO:0000256" key="1">
    <source>
        <dbReference type="SAM" id="Phobius"/>
    </source>
</evidence>
<accession>A0A6A1UQJ3</accession>
<feature type="transmembrane region" description="Helical" evidence="1">
    <location>
        <begin position="99"/>
        <end position="119"/>
    </location>
</feature>
<keyword evidence="1" id="KW-0812">Transmembrane</keyword>
<reference evidence="3" key="3">
    <citation type="submission" date="2019-09" db="EMBL/GenBank/DDBJ databases">
        <authorList>
            <person name="Gao Z."/>
        </authorList>
    </citation>
    <scope>NUCLEOTIDE SEQUENCE</scope>
    <source>
        <tissue evidence="3">Leaves</tissue>
    </source>
</reference>
<evidence type="ECO:0000313" key="3">
    <source>
        <dbReference type="EMBL" id="KAB1201350.1"/>
    </source>
</evidence>
<evidence type="ECO:0000313" key="4">
    <source>
        <dbReference type="Proteomes" id="UP000516437"/>
    </source>
</evidence>
<dbReference type="OrthoDB" id="447756at2759"/>
<reference evidence="3 4" key="2">
    <citation type="journal article" date="2019" name="Plant Biotechnol. J.">
        <title>The red bayberry genome and genetic basis of sex determination.</title>
        <authorList>
            <person name="Jia H.M."/>
            <person name="Jia H.J."/>
            <person name="Cai Q.L."/>
            <person name="Wang Y."/>
            <person name="Zhao H.B."/>
            <person name="Yang W.F."/>
            <person name="Wang G.Y."/>
            <person name="Li Y.H."/>
            <person name="Zhan D.L."/>
            <person name="Shen Y.T."/>
            <person name="Niu Q.F."/>
            <person name="Chang L."/>
            <person name="Qiu J."/>
            <person name="Zhao L."/>
            <person name="Xie H.B."/>
            <person name="Fu W.Y."/>
            <person name="Jin J."/>
            <person name="Li X.W."/>
            <person name="Jiao Y."/>
            <person name="Zhou C.C."/>
            <person name="Tu T."/>
            <person name="Chai C.Y."/>
            <person name="Gao J.L."/>
            <person name="Fan L.J."/>
            <person name="van de Weg E."/>
            <person name="Wang J.Y."/>
            <person name="Gao Z.S."/>
        </authorList>
    </citation>
    <scope>NUCLEOTIDE SEQUENCE [LARGE SCALE GENOMIC DNA]</scope>
    <source>
        <tissue evidence="3">Leaves</tissue>
    </source>
</reference>
<evidence type="ECO:0008006" key="5">
    <source>
        <dbReference type="Google" id="ProtNLM"/>
    </source>
</evidence>
<dbReference type="PANTHER" id="PTHR35302:SF1">
    <property type="entry name" value="PROTEIN COFACTOR ASSEMBLY OF COMPLEX C SUBUNIT B CCB1, CHLOROPLASTIC"/>
    <property type="match status" value="1"/>
</dbReference>
<sequence length="280" mass="31040">MAAETLSPHLHPLTSLSPPSPAKFNNTYNINININGDFAHHKSCTGRARNQTRRRSLALRVSLHDHVLSSAALVERLHPHHHGPSSLILLAESMGYSLASYYTSLGLFVISVPGLWSLIKRSVKSKIVQKTFIGEGQREKAPNQVAGEILSFFTRNNFAVTDRGETVTFEGMMVPSRGQAALLTFCTCISLASVALVLTITVPDFGNNWFLLTILSPLAGAYYWKRASRKEQIKVKVMVADDGTLSEIIVQGDDQQVEQMRKELQLSEKGMVYVKGIFER</sequence>
<protein>
    <recommendedName>
        <fullName evidence="5">Protein COFACTOR ASSEMBLY OF COMPLEX C SUBUNIT B CCB1, chloroplastic</fullName>
    </recommendedName>
</protein>
<dbReference type="Pfam" id="PF12046">
    <property type="entry name" value="CCB1"/>
    <property type="match status" value="1"/>
</dbReference>
<feature type="transmembrane region" description="Helical" evidence="1">
    <location>
        <begin position="180"/>
        <end position="202"/>
    </location>
</feature>
<feature type="transmembrane region" description="Helical" evidence="1">
    <location>
        <begin position="208"/>
        <end position="224"/>
    </location>
</feature>
<comment type="caution">
    <text evidence="3">The sequence shown here is derived from an EMBL/GenBank/DDBJ whole genome shotgun (WGS) entry which is preliminary data.</text>
</comment>
<name>A0A6A1UQJ3_9ROSI</name>
<keyword evidence="1" id="KW-1133">Transmembrane helix</keyword>
<dbReference type="InterPro" id="IPR021919">
    <property type="entry name" value="CCB1"/>
</dbReference>
<organism evidence="3 4">
    <name type="scientific">Morella rubra</name>
    <name type="common">Chinese bayberry</name>
    <dbReference type="NCBI Taxonomy" id="262757"/>
    <lineage>
        <taxon>Eukaryota</taxon>
        <taxon>Viridiplantae</taxon>
        <taxon>Streptophyta</taxon>
        <taxon>Embryophyta</taxon>
        <taxon>Tracheophyta</taxon>
        <taxon>Spermatophyta</taxon>
        <taxon>Magnoliopsida</taxon>
        <taxon>eudicotyledons</taxon>
        <taxon>Gunneridae</taxon>
        <taxon>Pentapetalae</taxon>
        <taxon>rosids</taxon>
        <taxon>fabids</taxon>
        <taxon>Fagales</taxon>
        <taxon>Myricaceae</taxon>
        <taxon>Morella</taxon>
    </lineage>
</organism>
<reference evidence="3" key="1">
    <citation type="submission" date="2018-07" db="EMBL/GenBank/DDBJ databases">
        <authorList>
            <person name="Gao Z.-S."/>
            <person name="Jia H.-M."/>
            <person name="Jia H.-J."/>
            <person name="Cai Q.-L."/>
            <person name="Wang Y."/>
            <person name="Zhao H.-B."/>
        </authorList>
    </citation>
    <scope>NUCLEOTIDE SEQUENCE</scope>
    <source>
        <tissue evidence="3">Leaves</tissue>
    </source>
</reference>
<gene>
    <name evidence="2" type="ORF">CJ030_MR0G003968</name>
    <name evidence="3" type="ORF">CJ030_MR0G003970</name>
</gene>
<keyword evidence="4" id="KW-1185">Reference proteome</keyword>
<dbReference type="Proteomes" id="UP000516437">
    <property type="component" value="Unassembled WGS sequence"/>
</dbReference>
<evidence type="ECO:0000313" key="2">
    <source>
        <dbReference type="EMBL" id="KAB1201348.1"/>
    </source>
</evidence>